<dbReference type="Gene3D" id="1.10.340.70">
    <property type="match status" value="1"/>
</dbReference>
<dbReference type="Gene3D" id="3.30.420.10">
    <property type="entry name" value="Ribonuclease H-like superfamily/Ribonuclease H"/>
    <property type="match status" value="3"/>
</dbReference>
<dbReference type="InterPro" id="IPR036397">
    <property type="entry name" value="RNaseH_sf"/>
</dbReference>
<dbReference type="SUPFAM" id="SSF53098">
    <property type="entry name" value="Ribonuclease H-like"/>
    <property type="match status" value="2"/>
</dbReference>
<dbReference type="CDD" id="cd09279">
    <property type="entry name" value="RNase_HI_like"/>
    <property type="match status" value="1"/>
</dbReference>
<dbReference type="PANTHER" id="PTHR48475:SF2">
    <property type="entry name" value="RIBONUCLEASE H"/>
    <property type="match status" value="1"/>
</dbReference>
<dbReference type="Pfam" id="PF17921">
    <property type="entry name" value="Integrase_H2C2"/>
    <property type="match status" value="1"/>
</dbReference>
<accession>A0A8B8ZAS7</accession>
<dbReference type="RefSeq" id="XP_038971180.1">
    <property type="nucleotide sequence ID" value="XM_039115252.1"/>
</dbReference>
<dbReference type="GO" id="GO:0004523">
    <property type="term" value="F:RNA-DNA hybrid ribonuclease activity"/>
    <property type="evidence" value="ECO:0007669"/>
    <property type="project" value="InterPro"/>
</dbReference>
<dbReference type="KEGG" id="pda:120104330"/>
<evidence type="ECO:0000313" key="3">
    <source>
        <dbReference type="Proteomes" id="UP000228380"/>
    </source>
</evidence>
<gene>
    <name evidence="4" type="primary">LOC120104330</name>
</gene>
<feature type="domain" description="Integrase zinc-binding" evidence="2">
    <location>
        <begin position="249"/>
        <end position="303"/>
    </location>
</feature>
<sequence>MIDAASGGVLVDKTLETARNLIANMAANSQQFGTRLDPPSKHVNEVNIVGNCLILTSPDGVVAEQALRFEFPASNNVAEYEALVARLKLAKELKVEDLKVFSDSQLVVNQILGDFETMEPSMQKYLQKVRNLTSTLSSFNIQHISRSENLRADQLSKLATSRMSELSKATMLEYLQTSSTEEPEPILCIETEPSWMDELISYLQDEALPDDELEARRIRRLDSRYVFYDGKLYRRSFTSSLLRCLHPSEADYAMREVHKGICGNHLGGRALAHKILRQGYYWSTLQKDATDFVRRCDRCQRNANIQHRPSAPLTSIGAPWPFAQWGIDILGPFSPATGQRKFLVISIDYFTKWVEAEPVARITEQRMRDFGLKARLDRSKGQWVEDLYNVLWAYRTTFRLPTGETPFNLAYETEAVIPLEIGLPSPRVECYNADSNSSQLRNNLDLVEEVREAVRVRMMRYQRKTAQYYNAKVKAKSFKVGDLVLRRAEASQPTEQEKVALNWKGPYRIIRVQRPGAYKLESLEGTLIPRSWNSENLRMYYQ</sequence>
<dbReference type="InterPro" id="IPR041588">
    <property type="entry name" value="Integrase_H2C2"/>
</dbReference>
<dbReference type="PANTHER" id="PTHR48475">
    <property type="entry name" value="RIBONUCLEASE H"/>
    <property type="match status" value="1"/>
</dbReference>
<organism evidence="3 4">
    <name type="scientific">Phoenix dactylifera</name>
    <name type="common">Date palm</name>
    <dbReference type="NCBI Taxonomy" id="42345"/>
    <lineage>
        <taxon>Eukaryota</taxon>
        <taxon>Viridiplantae</taxon>
        <taxon>Streptophyta</taxon>
        <taxon>Embryophyta</taxon>
        <taxon>Tracheophyta</taxon>
        <taxon>Spermatophyta</taxon>
        <taxon>Magnoliopsida</taxon>
        <taxon>Liliopsida</taxon>
        <taxon>Arecaceae</taxon>
        <taxon>Coryphoideae</taxon>
        <taxon>Phoeniceae</taxon>
        <taxon>Phoenix</taxon>
    </lineage>
</organism>
<evidence type="ECO:0000259" key="2">
    <source>
        <dbReference type="Pfam" id="PF17921"/>
    </source>
</evidence>
<evidence type="ECO:0000313" key="4">
    <source>
        <dbReference type="RefSeq" id="XP_038971180.1"/>
    </source>
</evidence>
<dbReference type="GeneID" id="120104330"/>
<feature type="domain" description="RNase H type-1" evidence="1">
    <location>
        <begin position="54"/>
        <end position="158"/>
    </location>
</feature>
<reference evidence="4" key="2">
    <citation type="submission" date="2025-08" db="UniProtKB">
        <authorList>
            <consortium name="RefSeq"/>
        </authorList>
    </citation>
    <scope>IDENTIFICATION</scope>
    <source>
        <tissue evidence="4">Young leaves</tissue>
    </source>
</reference>
<reference evidence="3" key="1">
    <citation type="journal article" date="2019" name="Nat. Commun.">
        <title>Genome-wide association mapping of date palm fruit traits.</title>
        <authorList>
            <person name="Hazzouri K.M."/>
            <person name="Gros-Balthazard M."/>
            <person name="Flowers J.M."/>
            <person name="Copetti D."/>
            <person name="Lemansour A."/>
            <person name="Lebrun M."/>
            <person name="Masmoudi K."/>
            <person name="Ferrand S."/>
            <person name="Dhar M.I."/>
            <person name="Fresquez Z.A."/>
            <person name="Rosas U."/>
            <person name="Zhang J."/>
            <person name="Talag J."/>
            <person name="Lee S."/>
            <person name="Kudrna D."/>
            <person name="Powell R.F."/>
            <person name="Leitch I.J."/>
            <person name="Krueger R.R."/>
            <person name="Wing R.A."/>
            <person name="Amiri K.M.A."/>
            <person name="Purugganan M.D."/>
        </authorList>
    </citation>
    <scope>NUCLEOTIDE SEQUENCE [LARGE SCALE GENOMIC DNA]</scope>
    <source>
        <strain evidence="3">cv. Khalas</strain>
    </source>
</reference>
<name>A0A8B8ZAS7_PHODC</name>
<dbReference type="InterPro" id="IPR002156">
    <property type="entry name" value="RNaseH_domain"/>
</dbReference>
<dbReference type="Pfam" id="PF13456">
    <property type="entry name" value="RVT_3"/>
    <property type="match status" value="1"/>
</dbReference>
<dbReference type="InterPro" id="IPR012337">
    <property type="entry name" value="RNaseH-like_sf"/>
</dbReference>
<dbReference type="GO" id="GO:0003676">
    <property type="term" value="F:nucleic acid binding"/>
    <property type="evidence" value="ECO:0007669"/>
    <property type="project" value="InterPro"/>
</dbReference>
<proteinExistence type="predicted"/>
<dbReference type="AlphaFoldDB" id="A0A8B8ZAS7"/>
<protein>
    <submittedName>
        <fullName evidence="4">Uncharacterized protein LOC120104330</fullName>
    </submittedName>
</protein>
<evidence type="ECO:0000259" key="1">
    <source>
        <dbReference type="Pfam" id="PF13456"/>
    </source>
</evidence>
<keyword evidence="3" id="KW-1185">Reference proteome</keyword>
<dbReference type="OrthoDB" id="780941at2759"/>
<dbReference type="Proteomes" id="UP000228380">
    <property type="component" value="Chromosome 17"/>
</dbReference>